<feature type="compositionally biased region" description="Basic and acidic residues" evidence="5">
    <location>
        <begin position="518"/>
        <end position="545"/>
    </location>
</feature>
<feature type="region of interest" description="Disordered" evidence="5">
    <location>
        <begin position="1125"/>
        <end position="1154"/>
    </location>
</feature>
<feature type="compositionally biased region" description="Basic and acidic residues" evidence="5">
    <location>
        <begin position="26"/>
        <end position="41"/>
    </location>
</feature>
<organism evidence="7 8">
    <name type="scientific">Acanthoscelides obtectus</name>
    <name type="common">Bean weevil</name>
    <name type="synonym">Bruchus obtectus</name>
    <dbReference type="NCBI Taxonomy" id="200917"/>
    <lineage>
        <taxon>Eukaryota</taxon>
        <taxon>Metazoa</taxon>
        <taxon>Ecdysozoa</taxon>
        <taxon>Arthropoda</taxon>
        <taxon>Hexapoda</taxon>
        <taxon>Insecta</taxon>
        <taxon>Pterygota</taxon>
        <taxon>Neoptera</taxon>
        <taxon>Endopterygota</taxon>
        <taxon>Coleoptera</taxon>
        <taxon>Polyphaga</taxon>
        <taxon>Cucujiformia</taxon>
        <taxon>Chrysomeloidea</taxon>
        <taxon>Chrysomelidae</taxon>
        <taxon>Bruchinae</taxon>
        <taxon>Bruchini</taxon>
        <taxon>Acanthoscelides</taxon>
    </lineage>
</organism>
<accession>A0A9P0JXA6</accession>
<feature type="compositionally biased region" description="Basic and acidic residues" evidence="5">
    <location>
        <begin position="555"/>
        <end position="566"/>
    </location>
</feature>
<dbReference type="EMBL" id="CAKOFQ010006692">
    <property type="protein sequence ID" value="CAH1961173.1"/>
    <property type="molecule type" value="Genomic_DNA"/>
</dbReference>
<feature type="compositionally biased region" description="Pro residues" evidence="5">
    <location>
        <begin position="802"/>
        <end position="814"/>
    </location>
</feature>
<sequence>MESEDSRDDSSGSESNDEGPNSPDSGKSDYDADDGKSDKSRSRSGSSSSSRPVSAQSHRSSESSPEGKKYGRNNIKSPGSERSRSTSSEKSGQSRSSSPEQKDEAASSTEEENKLPRKSRAEERSRSSSVEDDNARSRSSSPEVEESQVKHGSIVKQQSRLSSLEDKVQDSKSSKVMKEGKATIKDEQTTGSVYLEDQLQSRSAFEEAESKVTQKTVEHSSLSPEVRKSTRSRSSSIENENVHSSSGSSDKLKTRSRSSSIEKESLKNTPNEKLHGRSNSFEKEKIRSGPSSLDKNDRSSDREIRSRSSSLDKQEYQSNPVEINDIPRKSNSDETVAIFDRPVPVEKKNIKITLLNNIEVGRPQSPPNDSPHSPPYPDREQIRSPDPPKSPDESHSSRSSSPDHHSGQKYRSFKSGGDYRKCRGSRRSGGSRGRSKSSSSDSSNSSVDSSSRKNKNFGKNADTMPEAISDGDMEIEQEKDTAKGKEKTGQPKSGNEINISHEDLSDVSDLEDSMGAHFDQEDSRDKHKRDNNEGRQYHHIDDKPNSKSPVNQDGLAKKVDSNSRQDEAEEQLDFEAEDGECGETDNKDEAEERAAKEAEEKRKEEEERKKKEREDLEEGEVTDEDDVRPEETEPRPVCRFFSRGQCTWGASCRFLHPGVTDKGNYTMFDLVRPLMPGEFRDDRMYVGAKIEPPVVESAWERGLRTAKEMVRKSLKRKEQDMDFEEKKMNLSLAQEEFDKENGYYGRVPSPEPRYVRHVEYPPMTRPPPPDDYYAPVVMPPRRHVMYEPEYMGRERPSRGPYREPPVAAPPPHRGAPPSHHTSHHPPDYYADEGRGSESIREKRERPPPVGHPGLPGERSSRAHAPVPEGRSKREVIVQRAEEVRGRGDEWQDPWMRLKSPAGRRNKERKRSYSSGSSYSSSSSSSRSSDSSHSSYRSRSRTPRRRHRSRSRRSRHVSPSVIVSERKAANERAALMNPPAPKRRAPSPTLMRVSTAANPPAPSRSGGSKLAMAAALARMKSRGVARSSRSSSGSSSSSSDSEDSSDSSSSSSRDGSPTPPPHHGASGIRRPPGMDISLAKAMDALKGSSMEKKQIKLNLKTPMGSKGKSGDSDVRKLEIAAAAAAAVQGKKRGATSPPQGESKSKKATSRREELLKQLKAVEDAIAKKRSKVN</sequence>
<evidence type="ECO:0000259" key="6">
    <source>
        <dbReference type="PROSITE" id="PS50103"/>
    </source>
</evidence>
<evidence type="ECO:0000256" key="5">
    <source>
        <dbReference type="SAM" id="MobiDB-lite"/>
    </source>
</evidence>
<protein>
    <recommendedName>
        <fullName evidence="6">C3H1-type domain-containing protein</fullName>
    </recommendedName>
</protein>
<feature type="compositionally biased region" description="Basic and acidic residues" evidence="5">
    <location>
        <begin position="389"/>
        <end position="406"/>
    </location>
</feature>
<evidence type="ECO:0000256" key="4">
    <source>
        <dbReference type="PROSITE-ProRule" id="PRU00723"/>
    </source>
</evidence>
<feature type="compositionally biased region" description="Basic and acidic residues" evidence="5">
    <location>
        <begin position="260"/>
        <end position="287"/>
    </location>
</feature>
<keyword evidence="8" id="KW-1185">Reference proteome</keyword>
<evidence type="ECO:0000313" key="7">
    <source>
        <dbReference type="EMBL" id="CAH1961173.1"/>
    </source>
</evidence>
<feature type="compositionally biased region" description="Low complexity" evidence="5">
    <location>
        <begin position="1045"/>
        <end position="1055"/>
    </location>
</feature>
<dbReference type="SMART" id="SM00356">
    <property type="entry name" value="ZnF_C3H1"/>
    <property type="match status" value="1"/>
</dbReference>
<dbReference type="AlphaFoldDB" id="A0A9P0JXA6"/>
<dbReference type="Gene3D" id="4.10.1000.10">
    <property type="entry name" value="Zinc finger, CCCH-type"/>
    <property type="match status" value="1"/>
</dbReference>
<dbReference type="GO" id="GO:0071011">
    <property type="term" value="C:precatalytic spliceosome"/>
    <property type="evidence" value="ECO:0007669"/>
    <property type="project" value="TreeGrafter"/>
</dbReference>
<evidence type="ECO:0000256" key="2">
    <source>
        <dbReference type="ARBA" id="ARBA00022771"/>
    </source>
</evidence>
<dbReference type="Proteomes" id="UP001152888">
    <property type="component" value="Unassembled WGS sequence"/>
</dbReference>
<dbReference type="SUPFAM" id="SSF90229">
    <property type="entry name" value="CCCH zinc finger"/>
    <property type="match status" value="1"/>
</dbReference>
<feature type="compositionally biased region" description="Pro residues" evidence="5">
    <location>
        <begin position="364"/>
        <end position="376"/>
    </location>
</feature>
<keyword evidence="3 4" id="KW-0862">Zinc</keyword>
<proteinExistence type="predicted"/>
<feature type="compositionally biased region" description="Low complexity" evidence="5">
    <location>
        <begin position="43"/>
        <end position="58"/>
    </location>
</feature>
<feature type="compositionally biased region" description="Low complexity" evidence="5">
    <location>
        <begin position="12"/>
        <end position="22"/>
    </location>
</feature>
<dbReference type="OrthoDB" id="10072532at2759"/>
<feature type="compositionally biased region" description="Basic and acidic residues" evidence="5">
    <location>
        <begin position="163"/>
        <end position="188"/>
    </location>
</feature>
<gene>
    <name evidence="7" type="ORF">ACAOBT_LOCUS4013</name>
</gene>
<feature type="domain" description="C3H1-type" evidence="6">
    <location>
        <begin position="632"/>
        <end position="659"/>
    </location>
</feature>
<feature type="compositionally biased region" description="Low complexity" evidence="5">
    <location>
        <begin position="1005"/>
        <end position="1038"/>
    </location>
</feature>
<feature type="compositionally biased region" description="Basic residues" evidence="5">
    <location>
        <begin position="901"/>
        <end position="911"/>
    </location>
</feature>
<dbReference type="GO" id="GO:0003723">
    <property type="term" value="F:RNA binding"/>
    <property type="evidence" value="ECO:0007669"/>
    <property type="project" value="TreeGrafter"/>
</dbReference>
<dbReference type="PANTHER" id="PTHR46582">
    <property type="entry name" value="ZINC FINGER CCCH DOMAIN-CONTAINING PROTEIN 18"/>
    <property type="match status" value="1"/>
</dbReference>
<dbReference type="InterPro" id="IPR000571">
    <property type="entry name" value="Znf_CCCH"/>
</dbReference>
<comment type="caution">
    <text evidence="7">The sequence shown here is derived from an EMBL/GenBank/DDBJ whole genome shotgun (WGS) entry which is preliminary data.</text>
</comment>
<feature type="compositionally biased region" description="Basic residues" evidence="5">
    <location>
        <begin position="935"/>
        <end position="955"/>
    </location>
</feature>
<dbReference type="PANTHER" id="PTHR46582:SF1">
    <property type="entry name" value="ZINC FINGER CCCH DOMAIN-CONTAINING PROTEIN 18"/>
    <property type="match status" value="1"/>
</dbReference>
<feature type="compositionally biased region" description="Low complexity" evidence="5">
    <location>
        <begin position="436"/>
        <end position="449"/>
    </location>
</feature>
<feature type="compositionally biased region" description="Acidic residues" evidence="5">
    <location>
        <begin position="615"/>
        <end position="628"/>
    </location>
</feature>
<feature type="region of interest" description="Disordered" evidence="5">
    <location>
        <begin position="789"/>
        <end position="1113"/>
    </location>
</feature>
<dbReference type="PROSITE" id="PS50103">
    <property type="entry name" value="ZF_C3H1"/>
    <property type="match status" value="1"/>
</dbReference>
<feature type="compositionally biased region" description="Basic and acidic residues" evidence="5">
    <location>
        <begin position="584"/>
        <end position="614"/>
    </location>
</feature>
<dbReference type="GO" id="GO:0008270">
    <property type="term" value="F:zinc ion binding"/>
    <property type="evidence" value="ECO:0007669"/>
    <property type="project" value="UniProtKB-KW"/>
</dbReference>
<reference evidence="7" key="1">
    <citation type="submission" date="2022-03" db="EMBL/GenBank/DDBJ databases">
        <authorList>
            <person name="Sayadi A."/>
        </authorList>
    </citation>
    <scope>NUCLEOTIDE SEQUENCE</scope>
</reference>
<evidence type="ECO:0000313" key="8">
    <source>
        <dbReference type="Proteomes" id="UP001152888"/>
    </source>
</evidence>
<feature type="compositionally biased region" description="Low complexity" evidence="5">
    <location>
        <begin position="912"/>
        <end position="934"/>
    </location>
</feature>
<feature type="region of interest" description="Disordered" evidence="5">
    <location>
        <begin position="1"/>
        <end position="634"/>
    </location>
</feature>
<feature type="compositionally biased region" description="Basic and acidic residues" evidence="5">
    <location>
        <begin position="59"/>
        <end position="69"/>
    </location>
</feature>
<feature type="compositionally biased region" description="Basic and acidic residues" evidence="5">
    <location>
        <begin position="476"/>
        <end position="489"/>
    </location>
</feature>
<evidence type="ECO:0000256" key="3">
    <source>
        <dbReference type="ARBA" id="ARBA00022833"/>
    </source>
</evidence>
<dbReference type="InterPro" id="IPR052647">
    <property type="entry name" value="Zinc_finger_CCCH-type"/>
</dbReference>
<feature type="compositionally biased region" description="Polar residues" evidence="5">
    <location>
        <begin position="232"/>
        <end position="249"/>
    </location>
</feature>
<feature type="compositionally biased region" description="Basic and acidic residues" evidence="5">
    <location>
        <begin position="789"/>
        <end position="801"/>
    </location>
</feature>
<feature type="compositionally biased region" description="Acidic residues" evidence="5">
    <location>
        <begin position="567"/>
        <end position="583"/>
    </location>
</feature>
<feature type="zinc finger region" description="C3H1-type" evidence="4">
    <location>
        <begin position="632"/>
        <end position="659"/>
    </location>
</feature>
<feature type="compositionally biased region" description="Basic and acidic residues" evidence="5">
    <location>
        <begin position="831"/>
        <end position="846"/>
    </location>
</feature>
<keyword evidence="1 4" id="KW-0479">Metal-binding</keyword>
<dbReference type="Pfam" id="PF18044">
    <property type="entry name" value="zf-CCCH_4"/>
    <property type="match status" value="1"/>
</dbReference>
<feature type="compositionally biased region" description="Basic and acidic residues" evidence="5">
    <location>
        <begin position="100"/>
        <end position="126"/>
    </location>
</feature>
<dbReference type="InterPro" id="IPR041367">
    <property type="entry name" value="Znf-CCCH_4"/>
</dbReference>
<feature type="compositionally biased region" description="Low complexity" evidence="5">
    <location>
        <begin position="85"/>
        <end position="99"/>
    </location>
</feature>
<dbReference type="InterPro" id="IPR036855">
    <property type="entry name" value="Znf_CCCH_sf"/>
</dbReference>
<feature type="compositionally biased region" description="Basic and acidic residues" evidence="5">
    <location>
        <begin position="294"/>
        <end position="315"/>
    </location>
</feature>
<feature type="compositionally biased region" description="Basic and acidic residues" evidence="5">
    <location>
        <begin position="204"/>
        <end position="218"/>
    </location>
</feature>
<name>A0A9P0JXA6_ACAOB</name>
<evidence type="ECO:0000256" key="1">
    <source>
        <dbReference type="ARBA" id="ARBA00022723"/>
    </source>
</evidence>
<keyword evidence="2 4" id="KW-0863">Zinc-finger</keyword>
<feature type="compositionally biased region" description="Basic and acidic residues" evidence="5">
    <location>
        <begin position="869"/>
        <end position="889"/>
    </location>
</feature>